<dbReference type="PANTHER" id="PTHR36911">
    <property type="entry name" value="LIM ZINC-BINDING DOMAIN-CONTAINING PROTEIN-RELATED"/>
    <property type="match status" value="1"/>
</dbReference>
<evidence type="ECO:0000256" key="1">
    <source>
        <dbReference type="SAM" id="MobiDB-lite"/>
    </source>
</evidence>
<feature type="compositionally biased region" description="Polar residues" evidence="1">
    <location>
        <begin position="173"/>
        <end position="189"/>
    </location>
</feature>
<organism evidence="3 4">
    <name type="scientific">Polarella glacialis</name>
    <name type="common">Dinoflagellate</name>
    <dbReference type="NCBI Taxonomy" id="89957"/>
    <lineage>
        <taxon>Eukaryota</taxon>
        <taxon>Sar</taxon>
        <taxon>Alveolata</taxon>
        <taxon>Dinophyceae</taxon>
        <taxon>Suessiales</taxon>
        <taxon>Suessiaceae</taxon>
        <taxon>Polarella</taxon>
    </lineage>
</organism>
<accession>A0A813KHK1</accession>
<feature type="compositionally biased region" description="Polar residues" evidence="1">
    <location>
        <begin position="113"/>
        <end position="124"/>
    </location>
</feature>
<evidence type="ECO:0000256" key="2">
    <source>
        <dbReference type="SAM" id="SignalP"/>
    </source>
</evidence>
<reference evidence="3" key="1">
    <citation type="submission" date="2021-02" db="EMBL/GenBank/DDBJ databases">
        <authorList>
            <person name="Dougan E. K."/>
            <person name="Rhodes N."/>
            <person name="Thang M."/>
            <person name="Chan C."/>
        </authorList>
    </citation>
    <scope>NUCLEOTIDE SEQUENCE</scope>
</reference>
<proteinExistence type="predicted"/>
<feature type="region of interest" description="Disordered" evidence="1">
    <location>
        <begin position="113"/>
        <end position="189"/>
    </location>
</feature>
<comment type="caution">
    <text evidence="3">The sequence shown here is derived from an EMBL/GenBank/DDBJ whole genome shotgun (WGS) entry which is preliminary data.</text>
</comment>
<dbReference type="EMBL" id="CAJNNW010030855">
    <property type="protein sequence ID" value="CAE8704767.1"/>
    <property type="molecule type" value="Genomic_DNA"/>
</dbReference>
<keyword evidence="2" id="KW-0732">Signal</keyword>
<protein>
    <submittedName>
        <fullName evidence="3">Uncharacterized protein</fullName>
    </submittedName>
</protein>
<feature type="chain" id="PRO_5032808458" evidence="2">
    <location>
        <begin position="19"/>
        <end position="189"/>
    </location>
</feature>
<name>A0A813KHK1_POLGL</name>
<dbReference type="AlphaFoldDB" id="A0A813KHK1"/>
<dbReference type="Proteomes" id="UP000626109">
    <property type="component" value="Unassembled WGS sequence"/>
</dbReference>
<gene>
    <name evidence="3" type="ORF">PGLA2088_LOCUS33357</name>
</gene>
<evidence type="ECO:0000313" key="4">
    <source>
        <dbReference type="Proteomes" id="UP000626109"/>
    </source>
</evidence>
<dbReference type="PANTHER" id="PTHR36911:SF3">
    <property type="entry name" value="GATA ZINC FINGER DOMAIN-CONTAINING PROTEIN 4-RELATED"/>
    <property type="match status" value="1"/>
</dbReference>
<feature type="compositionally biased region" description="Low complexity" evidence="1">
    <location>
        <begin position="125"/>
        <end position="172"/>
    </location>
</feature>
<sequence>MWLLPWLLMPALAGTSAGASFPSAPTARRKGVAVSADGSLMARLEDGSLQRLPSSPQEHSLEGDVVTIIRAPRPPPAKSAKAEGRGLATRIGPVVVGLGVLLGVLGARASLLQRPQNDEQSNGQNNTNNNNDNDNNNKNDTNNNNNNDNNNNNNNNDNNYNNSNNNTSDNNNGHTISSHSPPAESSIQQ</sequence>
<feature type="signal peptide" evidence="2">
    <location>
        <begin position="1"/>
        <end position="18"/>
    </location>
</feature>
<evidence type="ECO:0000313" key="3">
    <source>
        <dbReference type="EMBL" id="CAE8704767.1"/>
    </source>
</evidence>